<feature type="compositionally biased region" description="Basic and acidic residues" evidence="1">
    <location>
        <begin position="51"/>
        <end position="67"/>
    </location>
</feature>
<organism evidence="2 3">
    <name type="scientific">Hibiscus syriacus</name>
    <name type="common">Rose of Sharon</name>
    <dbReference type="NCBI Taxonomy" id="106335"/>
    <lineage>
        <taxon>Eukaryota</taxon>
        <taxon>Viridiplantae</taxon>
        <taxon>Streptophyta</taxon>
        <taxon>Embryophyta</taxon>
        <taxon>Tracheophyta</taxon>
        <taxon>Spermatophyta</taxon>
        <taxon>Magnoliopsida</taxon>
        <taxon>eudicotyledons</taxon>
        <taxon>Gunneridae</taxon>
        <taxon>Pentapetalae</taxon>
        <taxon>rosids</taxon>
        <taxon>malvids</taxon>
        <taxon>Malvales</taxon>
        <taxon>Malvaceae</taxon>
        <taxon>Malvoideae</taxon>
        <taxon>Hibiscus</taxon>
    </lineage>
</organism>
<accession>A0A6A2YXT2</accession>
<evidence type="ECO:0000313" key="3">
    <source>
        <dbReference type="Proteomes" id="UP000436088"/>
    </source>
</evidence>
<dbReference type="AlphaFoldDB" id="A0A6A2YXT2"/>
<reference evidence="2" key="1">
    <citation type="submission" date="2019-09" db="EMBL/GenBank/DDBJ databases">
        <title>Draft genome information of white flower Hibiscus syriacus.</title>
        <authorList>
            <person name="Kim Y.-M."/>
        </authorList>
    </citation>
    <scope>NUCLEOTIDE SEQUENCE [LARGE SCALE GENOMIC DNA]</scope>
    <source>
        <strain evidence="2">YM2019G1</strain>
    </source>
</reference>
<keyword evidence="3" id="KW-1185">Reference proteome</keyword>
<feature type="region of interest" description="Disordered" evidence="1">
    <location>
        <begin position="44"/>
        <end position="67"/>
    </location>
</feature>
<name>A0A6A2YXT2_HIBSY</name>
<sequence>MISSSTSFLHQNYPASDWMALSLSWAATPAFHAPFQQANQEAASAAALRISADEEKREADKKQRTGS</sequence>
<proteinExistence type="predicted"/>
<comment type="caution">
    <text evidence="2">The sequence shown here is derived from an EMBL/GenBank/DDBJ whole genome shotgun (WGS) entry which is preliminary data.</text>
</comment>
<dbReference type="EMBL" id="VEPZ02001257">
    <property type="protein sequence ID" value="KAE8683805.1"/>
    <property type="molecule type" value="Genomic_DNA"/>
</dbReference>
<evidence type="ECO:0000256" key="1">
    <source>
        <dbReference type="SAM" id="MobiDB-lite"/>
    </source>
</evidence>
<protein>
    <submittedName>
        <fullName evidence="2">Uncharacterized protein</fullName>
    </submittedName>
</protein>
<dbReference type="Proteomes" id="UP000436088">
    <property type="component" value="Unassembled WGS sequence"/>
</dbReference>
<evidence type="ECO:0000313" key="2">
    <source>
        <dbReference type="EMBL" id="KAE8683805.1"/>
    </source>
</evidence>
<gene>
    <name evidence="2" type="ORF">F3Y22_tig00111166pilonHSYRG00064</name>
</gene>